<keyword evidence="4" id="KW-1185">Reference proteome</keyword>
<evidence type="ECO:0000313" key="3">
    <source>
        <dbReference type="EMBL" id="MFC1436634.1"/>
    </source>
</evidence>
<keyword evidence="2" id="KW-1133">Transmembrane helix</keyword>
<feature type="compositionally biased region" description="Low complexity" evidence="1">
    <location>
        <begin position="115"/>
        <end position="124"/>
    </location>
</feature>
<accession>A0ABV6XFC9</accession>
<feature type="region of interest" description="Disordered" evidence="1">
    <location>
        <begin position="78"/>
        <end position="124"/>
    </location>
</feature>
<sequence length="124" mass="13219">MASNTSGTSGPINPIFLKIGIMLNFILFSVDSGLAFDLVFHDTANSILFAMAAFGLLLVLFPQESFKLAYLEKQSAAPAPDDVLDPEAIEDELHAPKSNEVEDDEPAPETDAEADNPAPIDGTP</sequence>
<evidence type="ECO:0000256" key="2">
    <source>
        <dbReference type="SAM" id="Phobius"/>
    </source>
</evidence>
<evidence type="ECO:0000313" key="4">
    <source>
        <dbReference type="Proteomes" id="UP001592581"/>
    </source>
</evidence>
<dbReference type="EMBL" id="JBEUKS010000001">
    <property type="protein sequence ID" value="MFC1436634.1"/>
    <property type="molecule type" value="Genomic_DNA"/>
</dbReference>
<reference evidence="3 4" key="1">
    <citation type="submission" date="2024-06" db="EMBL/GenBank/DDBJ databases">
        <authorList>
            <person name="Lee S.D."/>
        </authorList>
    </citation>
    <scope>NUCLEOTIDE SEQUENCE [LARGE SCALE GENOMIC DNA]</scope>
    <source>
        <strain evidence="3 4">N1-10</strain>
    </source>
</reference>
<dbReference type="RefSeq" id="WP_380561401.1">
    <property type="nucleotide sequence ID" value="NZ_JBEUKS010000001.1"/>
</dbReference>
<comment type="caution">
    <text evidence="3">The sequence shown here is derived from an EMBL/GenBank/DDBJ whole genome shotgun (WGS) entry which is preliminary data.</text>
</comment>
<evidence type="ECO:0000256" key="1">
    <source>
        <dbReference type="SAM" id="MobiDB-lite"/>
    </source>
</evidence>
<proteinExistence type="predicted"/>
<feature type="compositionally biased region" description="Acidic residues" evidence="1">
    <location>
        <begin position="101"/>
        <end position="114"/>
    </location>
</feature>
<feature type="transmembrane region" description="Helical" evidence="2">
    <location>
        <begin position="46"/>
        <end position="63"/>
    </location>
</feature>
<keyword evidence="2" id="KW-0812">Transmembrane</keyword>
<dbReference type="Proteomes" id="UP001592581">
    <property type="component" value="Unassembled WGS sequence"/>
</dbReference>
<gene>
    <name evidence="3" type="ORF">ABUW04_00025</name>
</gene>
<keyword evidence="2" id="KW-0472">Membrane</keyword>
<name>A0ABV6XFC9_9ACTN</name>
<feature type="compositionally biased region" description="Basic and acidic residues" evidence="1">
    <location>
        <begin position="91"/>
        <end position="100"/>
    </location>
</feature>
<protein>
    <submittedName>
        <fullName evidence="3">Uncharacterized protein</fullName>
    </submittedName>
</protein>
<organism evidence="3 4">
    <name type="scientific">Streptacidiphilus jeojiensis</name>
    <dbReference type="NCBI Taxonomy" id="3229225"/>
    <lineage>
        <taxon>Bacteria</taxon>
        <taxon>Bacillati</taxon>
        <taxon>Actinomycetota</taxon>
        <taxon>Actinomycetes</taxon>
        <taxon>Kitasatosporales</taxon>
        <taxon>Streptomycetaceae</taxon>
        <taxon>Streptacidiphilus</taxon>
    </lineage>
</organism>